<dbReference type="Pfam" id="PF05960">
    <property type="entry name" value="DUF885"/>
    <property type="match status" value="1"/>
</dbReference>
<dbReference type="InterPro" id="IPR010281">
    <property type="entry name" value="DUF885"/>
</dbReference>
<keyword evidence="2" id="KW-1185">Reference proteome</keyword>
<dbReference type="PANTHER" id="PTHR33361">
    <property type="entry name" value="GLR0591 PROTEIN"/>
    <property type="match status" value="1"/>
</dbReference>
<reference evidence="1 2" key="1">
    <citation type="submission" date="2019-03" db="EMBL/GenBank/DDBJ databases">
        <title>Genomic Encyclopedia of Type Strains, Phase IV (KMG-IV): sequencing the most valuable type-strain genomes for metagenomic binning, comparative biology and taxonomic classification.</title>
        <authorList>
            <person name="Goeker M."/>
        </authorList>
    </citation>
    <scope>NUCLEOTIDE SEQUENCE [LARGE SCALE GENOMIC DNA]</scope>
    <source>
        <strain evidence="1 2">DSM 44496</strain>
    </source>
</reference>
<dbReference type="EMBL" id="SNXK01000004">
    <property type="protein sequence ID" value="TDP37978.1"/>
    <property type="molecule type" value="Genomic_DNA"/>
</dbReference>
<gene>
    <name evidence="1" type="ORF">DFR75_104330</name>
</gene>
<name>A0A4R6PI18_NOCIG</name>
<sequence>MRADSEVHRICDRYVEDFAAADPVTATLLGITDHDDRLTDYSPAGYEARAELARRAAQAIASTTPADDERVAAAVFAERIGLEVELHDAGLRLGALNVIASPVQDLRMAFDVMADDTAEDWAVIGDRLAAVPGNIGGLRDSLLTAQQRGRGAALRQVLGTAAQVETWAGGFFTSFAAPAAHVPGAPDLSGVAAAADRALGELAGFLRTELAPHAPRADPVGADTYRLWSRYFTGAEIDPHAAYTWGWAEFGRIHDEMTTVAGRIAPGASRTEAAAVLDADPRYHLHGHAALASWLQETSDRALNALRAEHFEIPDELMALECRIAPPGGGVGAYYLGPSEDFGRPGRMWWSVEAGRERFSTWREISTVYHEGVPGHHLQVATAVREAKSLNRFQRLMSFVDGHGEGWALYAERLMGELGFLDDDGALFGMLAEQLFRAARVVLDIGMHLDLPIPPGAGFHEGARWTPDLGREFLLTRTLEDAATARDEIDRYLGWPGQAAAYKLGEQAWLAARDDARRRAGAEFDLKHFHTRALKLGGMGLDTLRAQLATD</sequence>
<evidence type="ECO:0000313" key="1">
    <source>
        <dbReference type="EMBL" id="TDP37978.1"/>
    </source>
</evidence>
<proteinExistence type="predicted"/>
<evidence type="ECO:0000313" key="2">
    <source>
        <dbReference type="Proteomes" id="UP000295087"/>
    </source>
</evidence>
<dbReference type="Proteomes" id="UP000295087">
    <property type="component" value="Unassembled WGS sequence"/>
</dbReference>
<accession>A0A4R6PI18</accession>
<dbReference type="PANTHER" id="PTHR33361:SF2">
    <property type="entry name" value="DUF885 DOMAIN-CONTAINING PROTEIN"/>
    <property type="match status" value="1"/>
</dbReference>
<dbReference type="AlphaFoldDB" id="A0A4R6PI18"/>
<dbReference type="RefSeq" id="WP_243749963.1">
    <property type="nucleotide sequence ID" value="NZ_SNXK01000004.1"/>
</dbReference>
<organism evidence="1 2">
    <name type="scientific">Nocardia ignorata</name>
    <dbReference type="NCBI Taxonomy" id="145285"/>
    <lineage>
        <taxon>Bacteria</taxon>
        <taxon>Bacillati</taxon>
        <taxon>Actinomycetota</taxon>
        <taxon>Actinomycetes</taxon>
        <taxon>Mycobacteriales</taxon>
        <taxon>Nocardiaceae</taxon>
        <taxon>Nocardia</taxon>
    </lineage>
</organism>
<protein>
    <submittedName>
        <fullName evidence="1">Uncharacterized protein (DUF885 family)</fullName>
    </submittedName>
</protein>
<comment type="caution">
    <text evidence="1">The sequence shown here is derived from an EMBL/GenBank/DDBJ whole genome shotgun (WGS) entry which is preliminary data.</text>
</comment>